<organism evidence="2 3">
    <name type="scientific">Agrococcus casei LMG 22410</name>
    <dbReference type="NCBI Taxonomy" id="1255656"/>
    <lineage>
        <taxon>Bacteria</taxon>
        <taxon>Bacillati</taxon>
        <taxon>Actinomycetota</taxon>
        <taxon>Actinomycetes</taxon>
        <taxon>Micrococcales</taxon>
        <taxon>Microbacteriaceae</taxon>
        <taxon>Agrococcus</taxon>
    </lineage>
</organism>
<dbReference type="Proteomes" id="UP000195787">
    <property type="component" value="Unassembled WGS sequence"/>
</dbReference>
<accession>A0A1R4GEX2</accession>
<gene>
    <name evidence="2" type="ORF">CZ674_11405</name>
</gene>
<dbReference type="AlphaFoldDB" id="A0A1R4GEX2"/>
<dbReference type="EMBL" id="FUHU01000044">
    <property type="protein sequence ID" value="SJM66724.1"/>
    <property type="molecule type" value="Genomic_DNA"/>
</dbReference>
<sequence length="53" mass="5810">MLLGCVGHTRLLRSGESHLPDRFGIMSASTLQSPVTEHHHLPTGRGTMDAWLT</sequence>
<feature type="region of interest" description="Disordered" evidence="1">
    <location>
        <begin position="34"/>
        <end position="53"/>
    </location>
</feature>
<keyword evidence="3" id="KW-1185">Reference proteome</keyword>
<evidence type="ECO:0000313" key="2">
    <source>
        <dbReference type="EMBL" id="SJM66724.1"/>
    </source>
</evidence>
<name>A0A1R4GEX2_9MICO</name>
<evidence type="ECO:0000256" key="1">
    <source>
        <dbReference type="SAM" id="MobiDB-lite"/>
    </source>
</evidence>
<protein>
    <submittedName>
        <fullName evidence="2">Uncharacterized protein</fullName>
    </submittedName>
</protein>
<reference evidence="2 3" key="1">
    <citation type="submission" date="2017-02" db="EMBL/GenBank/DDBJ databases">
        <authorList>
            <person name="Peterson S.W."/>
        </authorList>
    </citation>
    <scope>NUCLEOTIDE SEQUENCE [LARGE SCALE GENOMIC DNA]</scope>
    <source>
        <strain evidence="2 3">LMG 22410</strain>
    </source>
</reference>
<evidence type="ECO:0000313" key="3">
    <source>
        <dbReference type="Proteomes" id="UP000195787"/>
    </source>
</evidence>
<proteinExistence type="predicted"/>